<accession>A0ABP0SNL3</accession>
<dbReference type="Proteomes" id="UP001642464">
    <property type="component" value="Unassembled WGS sequence"/>
</dbReference>
<name>A0ABP0SNL3_9DINO</name>
<proteinExistence type="predicted"/>
<feature type="compositionally biased region" description="Basic and acidic residues" evidence="1">
    <location>
        <begin position="17"/>
        <end position="28"/>
    </location>
</feature>
<dbReference type="EMBL" id="CAXAMM010044273">
    <property type="protein sequence ID" value="CAK9113994.1"/>
    <property type="molecule type" value="Genomic_DNA"/>
</dbReference>
<gene>
    <name evidence="3" type="ORF">SCF082_LOCUS52813</name>
</gene>
<feature type="transmembrane region" description="Helical" evidence="2">
    <location>
        <begin position="59"/>
        <end position="80"/>
    </location>
</feature>
<keyword evidence="2" id="KW-1133">Transmembrane helix</keyword>
<keyword evidence="2" id="KW-0472">Membrane</keyword>
<evidence type="ECO:0000313" key="3">
    <source>
        <dbReference type="EMBL" id="CAK9113994.1"/>
    </source>
</evidence>
<keyword evidence="2" id="KW-0812">Transmembrane</keyword>
<evidence type="ECO:0000313" key="4">
    <source>
        <dbReference type="Proteomes" id="UP001642464"/>
    </source>
</evidence>
<protein>
    <submittedName>
        <fullName evidence="3">Uncharacterized protein</fullName>
    </submittedName>
</protein>
<evidence type="ECO:0000256" key="2">
    <source>
        <dbReference type="SAM" id="Phobius"/>
    </source>
</evidence>
<sequence>MRTLAYQGLEASALERQDRFPGRRRESGTARPILEEEENGPIDVDHPWYSRAGPDRFPALRHLGFCVGLGLVVVLFVYGLTLKIPVVTEGAEQGLSLSETPLVCGPRDRPFTAKIVFLGTQKPLKEMKSPLPWVPDAGLRHGGFARWTADRGKCLMVKMGSQMVATEDCATRSGCIQRNQRVG</sequence>
<keyword evidence="4" id="KW-1185">Reference proteome</keyword>
<organism evidence="3 4">
    <name type="scientific">Durusdinium trenchii</name>
    <dbReference type="NCBI Taxonomy" id="1381693"/>
    <lineage>
        <taxon>Eukaryota</taxon>
        <taxon>Sar</taxon>
        <taxon>Alveolata</taxon>
        <taxon>Dinophyceae</taxon>
        <taxon>Suessiales</taxon>
        <taxon>Symbiodiniaceae</taxon>
        <taxon>Durusdinium</taxon>
    </lineage>
</organism>
<evidence type="ECO:0000256" key="1">
    <source>
        <dbReference type="SAM" id="MobiDB-lite"/>
    </source>
</evidence>
<feature type="region of interest" description="Disordered" evidence="1">
    <location>
        <begin position="17"/>
        <end position="37"/>
    </location>
</feature>
<comment type="caution">
    <text evidence="3">The sequence shown here is derived from an EMBL/GenBank/DDBJ whole genome shotgun (WGS) entry which is preliminary data.</text>
</comment>
<reference evidence="3 4" key="1">
    <citation type="submission" date="2024-02" db="EMBL/GenBank/DDBJ databases">
        <authorList>
            <person name="Chen Y."/>
            <person name="Shah S."/>
            <person name="Dougan E. K."/>
            <person name="Thang M."/>
            <person name="Chan C."/>
        </authorList>
    </citation>
    <scope>NUCLEOTIDE SEQUENCE [LARGE SCALE GENOMIC DNA]</scope>
</reference>